<gene>
    <name evidence="2" type="ORF">QQF64_016915</name>
</gene>
<feature type="region of interest" description="Disordered" evidence="1">
    <location>
        <begin position="1"/>
        <end position="30"/>
    </location>
</feature>
<proteinExistence type="predicted"/>
<dbReference type="EMBL" id="JAYMGO010000020">
    <property type="protein sequence ID" value="KAL1254686.1"/>
    <property type="molecule type" value="Genomic_DNA"/>
</dbReference>
<protein>
    <submittedName>
        <fullName evidence="2">Uncharacterized protein</fullName>
    </submittedName>
</protein>
<evidence type="ECO:0000256" key="1">
    <source>
        <dbReference type="SAM" id="MobiDB-lite"/>
    </source>
</evidence>
<sequence>MRPGCSGRGRRMGLCISSVQPPRPWSPSASPSPFIMQPHVGRNPRLLLPPFSSTSNLLLLGWKTQCVVQIRPQSSVFMRSN</sequence>
<organism evidence="2 3">
    <name type="scientific">Cirrhinus molitorella</name>
    <name type="common">mud carp</name>
    <dbReference type="NCBI Taxonomy" id="172907"/>
    <lineage>
        <taxon>Eukaryota</taxon>
        <taxon>Metazoa</taxon>
        <taxon>Chordata</taxon>
        <taxon>Craniata</taxon>
        <taxon>Vertebrata</taxon>
        <taxon>Euteleostomi</taxon>
        <taxon>Actinopterygii</taxon>
        <taxon>Neopterygii</taxon>
        <taxon>Teleostei</taxon>
        <taxon>Ostariophysi</taxon>
        <taxon>Cypriniformes</taxon>
        <taxon>Cyprinidae</taxon>
        <taxon>Labeoninae</taxon>
        <taxon>Labeonini</taxon>
        <taxon>Cirrhinus</taxon>
    </lineage>
</organism>
<comment type="caution">
    <text evidence="2">The sequence shown here is derived from an EMBL/GenBank/DDBJ whole genome shotgun (WGS) entry which is preliminary data.</text>
</comment>
<accession>A0ABR3LRH6</accession>
<name>A0ABR3LRH6_9TELE</name>
<dbReference type="Proteomes" id="UP001558613">
    <property type="component" value="Unassembled WGS sequence"/>
</dbReference>
<reference evidence="2 3" key="1">
    <citation type="submission" date="2023-09" db="EMBL/GenBank/DDBJ databases">
        <authorList>
            <person name="Wang M."/>
        </authorList>
    </citation>
    <scope>NUCLEOTIDE SEQUENCE [LARGE SCALE GENOMIC DNA]</scope>
    <source>
        <strain evidence="2">GT-2023</strain>
        <tissue evidence="2">Liver</tissue>
    </source>
</reference>
<evidence type="ECO:0000313" key="2">
    <source>
        <dbReference type="EMBL" id="KAL1254686.1"/>
    </source>
</evidence>
<evidence type="ECO:0000313" key="3">
    <source>
        <dbReference type="Proteomes" id="UP001558613"/>
    </source>
</evidence>
<keyword evidence="3" id="KW-1185">Reference proteome</keyword>